<dbReference type="SUPFAM" id="SSF57756">
    <property type="entry name" value="Retrovirus zinc finger-like domains"/>
    <property type="match status" value="1"/>
</dbReference>
<dbReference type="Proteomes" id="UP001159363">
    <property type="component" value="Unassembled WGS sequence"/>
</dbReference>
<protein>
    <recommendedName>
        <fullName evidence="3">CCHC-type domain-containing protein</fullName>
    </recommendedName>
</protein>
<keyword evidence="2" id="KW-1185">Reference proteome</keyword>
<comment type="caution">
    <text evidence="1">The sequence shown here is derived from an EMBL/GenBank/DDBJ whole genome shotgun (WGS) entry which is preliminary data.</text>
</comment>
<gene>
    <name evidence="1" type="ORF">PR048_033784</name>
</gene>
<evidence type="ECO:0000313" key="2">
    <source>
        <dbReference type="Proteomes" id="UP001159363"/>
    </source>
</evidence>
<sequence>MRPIAGGGIAVEVADEATLSSVRRLVSARPEQLKCAPALRNLLVKEGRLYVGLRSCRVDEYLAPMRCYKCQRFGHHSVRCKAEKPTCGFLWNEGHDFNTFPKRCGRGEAPLVQTAAGRG</sequence>
<evidence type="ECO:0008006" key="3">
    <source>
        <dbReference type="Google" id="ProtNLM"/>
    </source>
</evidence>
<proteinExistence type="predicted"/>
<accession>A0ABQ9G096</accession>
<evidence type="ECO:0000313" key="1">
    <source>
        <dbReference type="EMBL" id="KAJ8865472.1"/>
    </source>
</evidence>
<dbReference type="EMBL" id="JARBHB010000331">
    <property type="protein sequence ID" value="KAJ8865472.1"/>
    <property type="molecule type" value="Genomic_DNA"/>
</dbReference>
<dbReference type="InterPro" id="IPR036875">
    <property type="entry name" value="Znf_CCHC_sf"/>
</dbReference>
<name>A0ABQ9G096_9NEOP</name>
<organism evidence="1 2">
    <name type="scientific">Dryococelus australis</name>
    <dbReference type="NCBI Taxonomy" id="614101"/>
    <lineage>
        <taxon>Eukaryota</taxon>
        <taxon>Metazoa</taxon>
        <taxon>Ecdysozoa</taxon>
        <taxon>Arthropoda</taxon>
        <taxon>Hexapoda</taxon>
        <taxon>Insecta</taxon>
        <taxon>Pterygota</taxon>
        <taxon>Neoptera</taxon>
        <taxon>Polyneoptera</taxon>
        <taxon>Phasmatodea</taxon>
        <taxon>Verophasmatodea</taxon>
        <taxon>Anareolatae</taxon>
        <taxon>Phasmatidae</taxon>
        <taxon>Eurycanthinae</taxon>
        <taxon>Dryococelus</taxon>
    </lineage>
</organism>
<reference evidence="1 2" key="1">
    <citation type="submission" date="2023-02" db="EMBL/GenBank/DDBJ databases">
        <title>LHISI_Scaffold_Assembly.</title>
        <authorList>
            <person name="Stuart O.P."/>
            <person name="Cleave R."/>
            <person name="Magrath M.J.L."/>
            <person name="Mikheyev A.S."/>
        </authorList>
    </citation>
    <scope>NUCLEOTIDE SEQUENCE [LARGE SCALE GENOMIC DNA]</scope>
    <source>
        <strain evidence="1">Daus_M_001</strain>
        <tissue evidence="1">Leg muscle</tissue>
    </source>
</reference>